<dbReference type="STRING" id="1344416.A0A139B0N9"/>
<dbReference type="SUPFAM" id="SSF56801">
    <property type="entry name" value="Acetyl-CoA synthetase-like"/>
    <property type="match status" value="1"/>
</dbReference>
<dbReference type="GO" id="GO:0016405">
    <property type="term" value="F:CoA-ligase activity"/>
    <property type="evidence" value="ECO:0007669"/>
    <property type="project" value="TreeGrafter"/>
</dbReference>
<dbReference type="InterPro" id="IPR042099">
    <property type="entry name" value="ANL_N_sf"/>
</dbReference>
<feature type="domain" description="AMP-dependent synthetase/ligase" evidence="3">
    <location>
        <begin position="19"/>
        <end position="240"/>
    </location>
</feature>
<accession>A0A139B0N9</accession>
<dbReference type="PANTHER" id="PTHR24096:SF149">
    <property type="entry name" value="AMP-BINDING DOMAIN-CONTAINING PROTEIN-RELATED"/>
    <property type="match status" value="1"/>
</dbReference>
<comment type="similarity">
    <text evidence="1">Belongs to the ATP-dependent AMP-binding enzyme family.</text>
</comment>
<dbReference type="PANTHER" id="PTHR24096">
    <property type="entry name" value="LONG-CHAIN-FATTY-ACID--COA LIGASE"/>
    <property type="match status" value="1"/>
</dbReference>
<evidence type="ECO:0000259" key="3">
    <source>
        <dbReference type="Pfam" id="PF00501"/>
    </source>
</evidence>
<dbReference type="EMBL" id="KQ965731">
    <property type="protein sequence ID" value="KXS22544.1"/>
    <property type="molecule type" value="Genomic_DNA"/>
</dbReference>
<dbReference type="Gene3D" id="3.40.50.12780">
    <property type="entry name" value="N-terminal domain of ligase-like"/>
    <property type="match status" value="1"/>
</dbReference>
<evidence type="ECO:0000256" key="2">
    <source>
        <dbReference type="ARBA" id="ARBA00022598"/>
    </source>
</evidence>
<dbReference type="AlphaFoldDB" id="A0A139B0N9"/>
<protein>
    <recommendedName>
        <fullName evidence="3">AMP-dependent synthetase/ligase domain-containing protein</fullName>
    </recommendedName>
</protein>
<gene>
    <name evidence="4" type="ORF">M427DRAFT_130200</name>
</gene>
<evidence type="ECO:0000313" key="5">
    <source>
        <dbReference type="Proteomes" id="UP000070544"/>
    </source>
</evidence>
<name>A0A139B0N9_GONPJ</name>
<reference evidence="4 5" key="1">
    <citation type="journal article" date="2015" name="Genome Biol. Evol.">
        <title>Phylogenomic analyses indicate that early fungi evolved digesting cell walls of algal ancestors of land plants.</title>
        <authorList>
            <person name="Chang Y."/>
            <person name="Wang S."/>
            <person name="Sekimoto S."/>
            <person name="Aerts A.L."/>
            <person name="Choi C."/>
            <person name="Clum A."/>
            <person name="LaButti K.M."/>
            <person name="Lindquist E.A."/>
            <person name="Yee Ngan C."/>
            <person name="Ohm R.A."/>
            <person name="Salamov A.A."/>
            <person name="Grigoriev I.V."/>
            <person name="Spatafora J.W."/>
            <person name="Berbee M.L."/>
        </authorList>
    </citation>
    <scope>NUCLEOTIDE SEQUENCE [LARGE SCALE GENOMIC DNA]</scope>
    <source>
        <strain evidence="4 5">JEL478</strain>
    </source>
</reference>
<keyword evidence="2" id="KW-0436">Ligase</keyword>
<sequence>METQILSLISQKSATTTCCLVDSSTGSSISLNELKIKSLKFAEGLKLFAGLRPGTLVAMRCGNTMEAVISALAVWMTGGNLLLLKAVASDREIAVMLIDSEPSYILVEPSLLESTLNATEMIKFPVDKIITLGPSGTFPDLKTVAALGEDPEDTEPCRTASSDPALVEYHRGVIGRGHTVSYFALASSLTISNPAIYAGAARVFTAIPFCSAVGLVACVLKPLLQVGGLVIPGDDLNAKFWAPGNYRDIRLLDVDAQ</sequence>
<dbReference type="InterPro" id="IPR000873">
    <property type="entry name" value="AMP-dep_synth/lig_dom"/>
</dbReference>
<evidence type="ECO:0000313" key="4">
    <source>
        <dbReference type="EMBL" id="KXS22544.1"/>
    </source>
</evidence>
<dbReference type="Pfam" id="PF00501">
    <property type="entry name" value="AMP-binding"/>
    <property type="match status" value="1"/>
</dbReference>
<proteinExistence type="inferred from homology"/>
<organism evidence="4 5">
    <name type="scientific">Gonapodya prolifera (strain JEL478)</name>
    <name type="common">Monoblepharis prolifera</name>
    <dbReference type="NCBI Taxonomy" id="1344416"/>
    <lineage>
        <taxon>Eukaryota</taxon>
        <taxon>Fungi</taxon>
        <taxon>Fungi incertae sedis</taxon>
        <taxon>Chytridiomycota</taxon>
        <taxon>Chytridiomycota incertae sedis</taxon>
        <taxon>Monoblepharidomycetes</taxon>
        <taxon>Monoblepharidales</taxon>
        <taxon>Gonapodyaceae</taxon>
        <taxon>Gonapodya</taxon>
    </lineage>
</organism>
<keyword evidence="5" id="KW-1185">Reference proteome</keyword>
<dbReference type="Proteomes" id="UP000070544">
    <property type="component" value="Unassembled WGS sequence"/>
</dbReference>
<dbReference type="OrthoDB" id="10253115at2759"/>
<evidence type="ECO:0000256" key="1">
    <source>
        <dbReference type="ARBA" id="ARBA00006432"/>
    </source>
</evidence>